<dbReference type="Proteomes" id="UP001589834">
    <property type="component" value="Unassembled WGS sequence"/>
</dbReference>
<dbReference type="PANTHER" id="PTHR30055:SF240">
    <property type="entry name" value="HTH-TYPE TRANSCRIPTIONAL REGULATOR ACRR"/>
    <property type="match status" value="1"/>
</dbReference>
<evidence type="ECO:0000256" key="5">
    <source>
        <dbReference type="PROSITE-ProRule" id="PRU00335"/>
    </source>
</evidence>
<dbReference type="PROSITE" id="PS50977">
    <property type="entry name" value="HTH_TETR_2"/>
    <property type="match status" value="1"/>
</dbReference>
<dbReference type="EMBL" id="JBHLTN010000037">
    <property type="protein sequence ID" value="MFC0594132.1"/>
    <property type="molecule type" value="Genomic_DNA"/>
</dbReference>
<evidence type="ECO:0000256" key="4">
    <source>
        <dbReference type="ARBA" id="ARBA00023163"/>
    </source>
</evidence>
<proteinExistence type="predicted"/>
<keyword evidence="4" id="KW-0804">Transcription</keyword>
<reference evidence="7 8" key="1">
    <citation type="submission" date="2024-09" db="EMBL/GenBank/DDBJ databases">
        <authorList>
            <person name="Sun Q."/>
            <person name="Mori K."/>
        </authorList>
    </citation>
    <scope>NUCLEOTIDE SEQUENCE [LARGE SCALE GENOMIC DNA]</scope>
    <source>
        <strain evidence="7 8">NCAIM B.02336</strain>
    </source>
</reference>
<dbReference type="InterPro" id="IPR001647">
    <property type="entry name" value="HTH_TetR"/>
</dbReference>
<keyword evidence="2" id="KW-0805">Transcription regulation</keyword>
<dbReference type="SUPFAM" id="SSF46689">
    <property type="entry name" value="Homeodomain-like"/>
    <property type="match status" value="1"/>
</dbReference>
<protein>
    <submittedName>
        <fullName evidence="7">TetR family transcriptional regulator</fullName>
    </submittedName>
</protein>
<evidence type="ECO:0000256" key="3">
    <source>
        <dbReference type="ARBA" id="ARBA00023125"/>
    </source>
</evidence>
<keyword evidence="8" id="KW-1185">Reference proteome</keyword>
<dbReference type="PROSITE" id="PS01081">
    <property type="entry name" value="HTH_TETR_1"/>
    <property type="match status" value="1"/>
</dbReference>
<dbReference type="InterPro" id="IPR009057">
    <property type="entry name" value="Homeodomain-like_sf"/>
</dbReference>
<name>A0ABV6PXM2_9BURK</name>
<dbReference type="Gene3D" id="1.10.357.10">
    <property type="entry name" value="Tetracycline Repressor, domain 2"/>
    <property type="match status" value="1"/>
</dbReference>
<feature type="domain" description="HTH tetR-type" evidence="6">
    <location>
        <begin position="10"/>
        <end position="70"/>
    </location>
</feature>
<keyword evidence="3 5" id="KW-0238">DNA-binding</keyword>
<feature type="DNA-binding region" description="H-T-H motif" evidence="5">
    <location>
        <begin position="33"/>
        <end position="52"/>
    </location>
</feature>
<accession>A0ABV6PXM2</accession>
<evidence type="ECO:0000259" key="6">
    <source>
        <dbReference type="PROSITE" id="PS50977"/>
    </source>
</evidence>
<organism evidence="7 8">
    <name type="scientific">Ottowia pentelensis</name>
    <dbReference type="NCBI Taxonomy" id="511108"/>
    <lineage>
        <taxon>Bacteria</taxon>
        <taxon>Pseudomonadati</taxon>
        <taxon>Pseudomonadota</taxon>
        <taxon>Betaproteobacteria</taxon>
        <taxon>Burkholderiales</taxon>
        <taxon>Comamonadaceae</taxon>
        <taxon>Ottowia</taxon>
    </lineage>
</organism>
<gene>
    <name evidence="7" type="ORF">ACFFGG_16405</name>
</gene>
<dbReference type="SUPFAM" id="SSF48498">
    <property type="entry name" value="Tetracyclin repressor-like, C-terminal domain"/>
    <property type="match status" value="1"/>
</dbReference>
<evidence type="ECO:0000256" key="1">
    <source>
        <dbReference type="ARBA" id="ARBA00022491"/>
    </source>
</evidence>
<dbReference type="InterPro" id="IPR013572">
    <property type="entry name" value="Tscrpt_reg_MAATS_C"/>
</dbReference>
<dbReference type="InterPro" id="IPR023772">
    <property type="entry name" value="DNA-bd_HTH_TetR-type_CS"/>
</dbReference>
<dbReference type="InterPro" id="IPR050109">
    <property type="entry name" value="HTH-type_TetR-like_transc_reg"/>
</dbReference>
<dbReference type="Pfam" id="PF00440">
    <property type="entry name" value="TetR_N"/>
    <property type="match status" value="1"/>
</dbReference>
<dbReference type="RefSeq" id="WP_377484664.1">
    <property type="nucleotide sequence ID" value="NZ_JBHLTN010000037.1"/>
</dbReference>
<dbReference type="InterPro" id="IPR036271">
    <property type="entry name" value="Tet_transcr_reg_TetR-rel_C_sf"/>
</dbReference>
<dbReference type="PANTHER" id="PTHR30055">
    <property type="entry name" value="HTH-TYPE TRANSCRIPTIONAL REGULATOR RUTR"/>
    <property type="match status" value="1"/>
</dbReference>
<sequence length="210" mass="23012">MARRTKEDALATRTALLDAAERVFLQQGVSRTSLADIAHAAGVTRGALYWHFKDKAALFNAMLDRVTLPLSAELEELLTREGDVLAPWCEHVRHALHQIAHDAQTRRVLQIVMQKAEHAQDLAPALERHVALQRMSTDCLRQLLERAAAARRVRLPAPALQLAHGLGAMMHGLIYNWLLDGGFDLEDTGQVAIEAFLRGIGLAVAPGAGV</sequence>
<evidence type="ECO:0000313" key="7">
    <source>
        <dbReference type="EMBL" id="MFC0594132.1"/>
    </source>
</evidence>
<dbReference type="PRINTS" id="PR00455">
    <property type="entry name" value="HTHTETR"/>
</dbReference>
<keyword evidence="1" id="KW-0678">Repressor</keyword>
<comment type="caution">
    <text evidence="7">The sequence shown here is derived from an EMBL/GenBank/DDBJ whole genome shotgun (WGS) entry which is preliminary data.</text>
</comment>
<evidence type="ECO:0000313" key="8">
    <source>
        <dbReference type="Proteomes" id="UP001589834"/>
    </source>
</evidence>
<evidence type="ECO:0000256" key="2">
    <source>
        <dbReference type="ARBA" id="ARBA00023015"/>
    </source>
</evidence>
<dbReference type="Pfam" id="PF08361">
    <property type="entry name" value="TetR_C_2"/>
    <property type="match status" value="1"/>
</dbReference>